<organism evidence="2">
    <name type="scientific">Pararge aegeria</name>
    <name type="common">speckled wood butterfly</name>
    <dbReference type="NCBI Taxonomy" id="116150"/>
    <lineage>
        <taxon>Eukaryota</taxon>
        <taxon>Metazoa</taxon>
        <taxon>Ecdysozoa</taxon>
        <taxon>Arthropoda</taxon>
        <taxon>Hexapoda</taxon>
        <taxon>Insecta</taxon>
        <taxon>Pterygota</taxon>
        <taxon>Neoptera</taxon>
        <taxon>Endopterygota</taxon>
        <taxon>Lepidoptera</taxon>
        <taxon>Glossata</taxon>
        <taxon>Ditrysia</taxon>
        <taxon>Papilionoidea</taxon>
        <taxon>Nymphalidae</taxon>
        <taxon>Satyrinae</taxon>
        <taxon>Satyrini</taxon>
        <taxon>Parargina</taxon>
        <taxon>Pararge</taxon>
    </lineage>
</organism>
<sequence>MSVVFLWFNKTMTKIPDGSYLNECKTSLGGVEVLIKRTTSDHQDDHGDSCHSVRTRGFPAGPIHSIRNIV</sequence>
<feature type="compositionally biased region" description="Basic and acidic residues" evidence="1">
    <location>
        <begin position="39"/>
        <end position="51"/>
    </location>
</feature>
<evidence type="ECO:0000313" key="2">
    <source>
        <dbReference type="EMBL" id="JAA78243.1"/>
    </source>
</evidence>
<proteinExistence type="predicted"/>
<reference evidence="2" key="1">
    <citation type="journal article" date="2013" name="BMC Genomics">
        <title>Unscrambling butterfly oogenesis.</title>
        <authorList>
            <person name="Carter J.M."/>
            <person name="Baker S.C."/>
            <person name="Pink R."/>
            <person name="Carter D.R."/>
            <person name="Collins A."/>
            <person name="Tomlin J."/>
            <person name="Gibbs M."/>
            <person name="Breuker C.J."/>
        </authorList>
    </citation>
    <scope>NUCLEOTIDE SEQUENCE</scope>
    <source>
        <tissue evidence="2">Ovary</tissue>
    </source>
</reference>
<name>S4NRU1_9NEOP</name>
<reference evidence="2" key="2">
    <citation type="submission" date="2013-05" db="EMBL/GenBank/DDBJ databases">
        <authorList>
            <person name="Carter J.-M."/>
            <person name="Baker S.C."/>
            <person name="Pink R."/>
            <person name="Carter D.R.F."/>
            <person name="Collins A."/>
            <person name="Tomlin J."/>
            <person name="Gibbs M."/>
            <person name="Breuker C.J."/>
        </authorList>
    </citation>
    <scope>NUCLEOTIDE SEQUENCE</scope>
    <source>
        <tissue evidence="2">Ovary</tissue>
    </source>
</reference>
<dbReference type="EMBL" id="GAIX01014317">
    <property type="protein sequence ID" value="JAA78243.1"/>
    <property type="molecule type" value="Transcribed_RNA"/>
</dbReference>
<accession>S4NRU1</accession>
<evidence type="ECO:0000256" key="1">
    <source>
        <dbReference type="SAM" id="MobiDB-lite"/>
    </source>
</evidence>
<feature type="region of interest" description="Disordered" evidence="1">
    <location>
        <begin position="39"/>
        <end position="58"/>
    </location>
</feature>
<protein>
    <submittedName>
        <fullName evidence="2">Uncharacterized protein</fullName>
    </submittedName>
</protein>
<dbReference type="AlphaFoldDB" id="S4NRU1"/>